<feature type="domain" description="D-serine dehydratase-like" evidence="3">
    <location>
        <begin position="226"/>
        <end position="323"/>
    </location>
</feature>
<evidence type="ECO:0000256" key="1">
    <source>
        <dbReference type="ARBA" id="ARBA00005323"/>
    </source>
</evidence>
<evidence type="ECO:0000313" key="5">
    <source>
        <dbReference type="Proteomes" id="UP000680304"/>
    </source>
</evidence>
<dbReference type="SUPFAM" id="SSF51419">
    <property type="entry name" value="PLP-binding barrel"/>
    <property type="match status" value="1"/>
</dbReference>
<dbReference type="Gene3D" id="3.20.20.10">
    <property type="entry name" value="Alanine racemase"/>
    <property type="match status" value="1"/>
</dbReference>
<dbReference type="InterPro" id="IPR029066">
    <property type="entry name" value="PLP-binding_barrel"/>
</dbReference>
<reference evidence="4 5" key="1">
    <citation type="submission" date="2021-04" db="EMBL/GenBank/DDBJ databases">
        <title>Draft genome sequence of Paenibacillus cisolokensis, LC2-13A.</title>
        <authorList>
            <person name="Uke A."/>
            <person name="Chhe C."/>
            <person name="Baramee S."/>
            <person name="Kosugi A."/>
        </authorList>
    </citation>
    <scope>NUCLEOTIDE SEQUENCE [LARGE SCALE GENOMIC DNA]</scope>
    <source>
        <strain evidence="4 5">LC2-13A</strain>
    </source>
</reference>
<name>A0ABQ4NCG2_9BACL</name>
<dbReference type="InterPro" id="IPR051466">
    <property type="entry name" value="D-amino_acid_metab_enzyme"/>
</dbReference>
<evidence type="ECO:0000256" key="2">
    <source>
        <dbReference type="ARBA" id="ARBA00023239"/>
    </source>
</evidence>
<comment type="caution">
    <text evidence="4">The sequence shown here is derived from an EMBL/GenBank/DDBJ whole genome shotgun (WGS) entry which is preliminary data.</text>
</comment>
<dbReference type="Pfam" id="PF01168">
    <property type="entry name" value="Ala_racemase_N"/>
    <property type="match status" value="1"/>
</dbReference>
<protein>
    <submittedName>
        <fullName evidence="4">Alanine racemase</fullName>
    </submittedName>
</protein>
<dbReference type="EMBL" id="BOVJ01000140">
    <property type="protein sequence ID" value="GIQ65566.1"/>
    <property type="molecule type" value="Genomic_DNA"/>
</dbReference>
<dbReference type="SMART" id="SM01119">
    <property type="entry name" value="D-ser_dehydrat"/>
    <property type="match status" value="1"/>
</dbReference>
<dbReference type="Proteomes" id="UP000680304">
    <property type="component" value="Unassembled WGS sequence"/>
</dbReference>
<evidence type="ECO:0000259" key="3">
    <source>
        <dbReference type="SMART" id="SM01119"/>
    </source>
</evidence>
<proteinExistence type="inferred from homology"/>
<comment type="similarity">
    <text evidence="1">Belongs to the DSD1 family.</text>
</comment>
<dbReference type="PANTHER" id="PTHR28004:SF2">
    <property type="entry name" value="D-SERINE DEHYDRATASE"/>
    <property type="match status" value="1"/>
</dbReference>
<dbReference type="Gene3D" id="2.40.37.20">
    <property type="entry name" value="D-serine dehydratase-like domain"/>
    <property type="match status" value="1"/>
</dbReference>
<dbReference type="InterPro" id="IPR042208">
    <property type="entry name" value="D-ser_dehydrat-like_sf"/>
</dbReference>
<accession>A0ABQ4NCG2</accession>
<keyword evidence="5" id="KW-1185">Reference proteome</keyword>
<keyword evidence="2" id="KW-0456">Lyase</keyword>
<dbReference type="PANTHER" id="PTHR28004">
    <property type="entry name" value="ZGC:162816-RELATED"/>
    <property type="match status" value="1"/>
</dbReference>
<dbReference type="Pfam" id="PF14031">
    <property type="entry name" value="D-ser_dehydrat"/>
    <property type="match status" value="1"/>
</dbReference>
<sequence length="339" mass="36465">MAAANGVELRPHIKTHKIPEFAVEQRKAGSKGITVAKVSEAEVMAEQGIDDIFIAYPIVVPSKIDRVIALAKQNRISVGVDNVEGARALSKKAEEANLRLQVRLEIDTGLKRTGISPDDVLEAGRAVSQLPGVELNGIFTFKGAVLRGEATTDLEAAGREEGWIMVEAANRLRSAGIDIRHVSVGSSPTAPFAAAVKGVTEIRPGTYIFNDRMLLRMGVCEREDIAAKVRVTVISVPSPFRAVIDGGSKTFATDVQPGKPPLFMEGFGEIVGHPDAVLERMNEEHGIIVSTAPHGLNIGDTLDIIPNHICSTVNLHNAVWLKEDGQWRQIPVSARGMLA</sequence>
<evidence type="ECO:0000313" key="4">
    <source>
        <dbReference type="EMBL" id="GIQ65566.1"/>
    </source>
</evidence>
<dbReference type="InterPro" id="IPR026956">
    <property type="entry name" value="D-ser_dehydrat-like_dom"/>
</dbReference>
<dbReference type="InterPro" id="IPR001608">
    <property type="entry name" value="Ala_racemase_N"/>
</dbReference>
<gene>
    <name evidence="4" type="ORF">PACILC2_41340</name>
</gene>
<organism evidence="4 5">
    <name type="scientific">Paenibacillus cisolokensis</name>
    <dbReference type="NCBI Taxonomy" id="1658519"/>
    <lineage>
        <taxon>Bacteria</taxon>
        <taxon>Bacillati</taxon>
        <taxon>Bacillota</taxon>
        <taxon>Bacilli</taxon>
        <taxon>Bacillales</taxon>
        <taxon>Paenibacillaceae</taxon>
        <taxon>Paenibacillus</taxon>
    </lineage>
</organism>